<accession>A0AAD4S8F3</accession>
<gene>
    <name evidence="10" type="ORF">MKW98_019496</name>
</gene>
<evidence type="ECO:0000259" key="9">
    <source>
        <dbReference type="PROSITE" id="PS50011"/>
    </source>
</evidence>
<evidence type="ECO:0000256" key="6">
    <source>
        <dbReference type="ARBA" id="ARBA00022840"/>
    </source>
</evidence>
<dbReference type="GO" id="GO:0004674">
    <property type="term" value="F:protein serine/threonine kinase activity"/>
    <property type="evidence" value="ECO:0007669"/>
    <property type="project" value="UniProtKB-KW"/>
</dbReference>
<evidence type="ECO:0000256" key="7">
    <source>
        <dbReference type="ARBA" id="ARBA00047899"/>
    </source>
</evidence>
<evidence type="ECO:0000256" key="8">
    <source>
        <dbReference type="ARBA" id="ARBA00048679"/>
    </source>
</evidence>
<dbReference type="Gene3D" id="1.10.510.10">
    <property type="entry name" value="Transferase(Phosphotransferase) domain 1"/>
    <property type="match status" value="1"/>
</dbReference>
<dbReference type="PANTHER" id="PTHR45637">
    <property type="entry name" value="FLIPPASE KINASE 1-RELATED"/>
    <property type="match status" value="1"/>
</dbReference>
<evidence type="ECO:0000313" key="11">
    <source>
        <dbReference type="Proteomes" id="UP001202328"/>
    </source>
</evidence>
<keyword evidence="6" id="KW-0067">ATP-binding</keyword>
<reference evidence="10" key="1">
    <citation type="submission" date="2022-04" db="EMBL/GenBank/DDBJ databases">
        <title>A functionally conserved STORR gene fusion in Papaver species that diverged 16.8 million years ago.</title>
        <authorList>
            <person name="Catania T."/>
        </authorList>
    </citation>
    <scope>NUCLEOTIDE SEQUENCE</scope>
    <source>
        <strain evidence="10">S-188037</strain>
    </source>
</reference>
<dbReference type="Proteomes" id="UP001202328">
    <property type="component" value="Unassembled WGS sequence"/>
</dbReference>
<dbReference type="GO" id="GO:0005524">
    <property type="term" value="F:ATP binding"/>
    <property type="evidence" value="ECO:0007669"/>
    <property type="project" value="UniProtKB-KW"/>
</dbReference>
<keyword evidence="3" id="KW-0808">Transferase</keyword>
<comment type="catalytic activity">
    <reaction evidence="8">
        <text>L-seryl-[protein] + ATP = O-phospho-L-seryl-[protein] + ADP + H(+)</text>
        <dbReference type="Rhea" id="RHEA:17989"/>
        <dbReference type="Rhea" id="RHEA-COMP:9863"/>
        <dbReference type="Rhea" id="RHEA-COMP:11604"/>
        <dbReference type="ChEBI" id="CHEBI:15378"/>
        <dbReference type="ChEBI" id="CHEBI:29999"/>
        <dbReference type="ChEBI" id="CHEBI:30616"/>
        <dbReference type="ChEBI" id="CHEBI:83421"/>
        <dbReference type="ChEBI" id="CHEBI:456216"/>
        <dbReference type="EC" id="2.7.11.1"/>
    </reaction>
</comment>
<evidence type="ECO:0000256" key="4">
    <source>
        <dbReference type="ARBA" id="ARBA00022741"/>
    </source>
</evidence>
<sequence length="278" mass="32143">MLGLNHFRILMRLGCGEVVFTYLIMDKAPLASRKKLMRAQTEREITLDHPFLSTLYTHFETEKLSCLVMELCPGGDLHAMRQRQPGKRFSENAARFYVAEHMLGIVYRNLKPDNVLVREDGHVMLSDFDLSLTCGVCPTLRKSSKSSYYSQPAEKKTKPNTEVFHHITARPELIAEPTYARAVDWWMFGIFLYEILYEKTSFKESGNCATLLNVLGQPLRFPETPTVSFAMNYLIKGLLVMDPQHRLAHRRGATEIRQYPFFQTVNWALHVYLFQSLI</sequence>
<evidence type="ECO:0000256" key="5">
    <source>
        <dbReference type="ARBA" id="ARBA00022777"/>
    </source>
</evidence>
<dbReference type="Gene3D" id="3.30.200.20">
    <property type="entry name" value="Phosphorylase Kinase, domain 1"/>
    <property type="match status" value="1"/>
</dbReference>
<dbReference type="InterPro" id="IPR011009">
    <property type="entry name" value="Kinase-like_dom_sf"/>
</dbReference>
<dbReference type="PROSITE" id="PS50011">
    <property type="entry name" value="PROTEIN_KINASE_DOM"/>
    <property type="match status" value="1"/>
</dbReference>
<keyword evidence="4" id="KW-0547">Nucleotide-binding</keyword>
<comment type="caution">
    <text evidence="10">The sequence shown here is derived from an EMBL/GenBank/DDBJ whole genome shotgun (WGS) entry which is preliminary data.</text>
</comment>
<evidence type="ECO:0000256" key="3">
    <source>
        <dbReference type="ARBA" id="ARBA00022679"/>
    </source>
</evidence>
<evidence type="ECO:0000256" key="1">
    <source>
        <dbReference type="ARBA" id="ARBA00012513"/>
    </source>
</evidence>
<dbReference type="Pfam" id="PF00069">
    <property type="entry name" value="Pkinase"/>
    <property type="match status" value="1"/>
</dbReference>
<keyword evidence="11" id="KW-1185">Reference proteome</keyword>
<comment type="catalytic activity">
    <reaction evidence="7">
        <text>L-threonyl-[protein] + ATP = O-phospho-L-threonyl-[protein] + ADP + H(+)</text>
        <dbReference type="Rhea" id="RHEA:46608"/>
        <dbReference type="Rhea" id="RHEA-COMP:11060"/>
        <dbReference type="Rhea" id="RHEA-COMP:11605"/>
        <dbReference type="ChEBI" id="CHEBI:15378"/>
        <dbReference type="ChEBI" id="CHEBI:30013"/>
        <dbReference type="ChEBI" id="CHEBI:30616"/>
        <dbReference type="ChEBI" id="CHEBI:61977"/>
        <dbReference type="ChEBI" id="CHEBI:456216"/>
        <dbReference type="EC" id="2.7.11.1"/>
    </reaction>
</comment>
<feature type="domain" description="Protein kinase" evidence="9">
    <location>
        <begin position="1"/>
        <end position="262"/>
    </location>
</feature>
<dbReference type="SUPFAM" id="SSF56112">
    <property type="entry name" value="Protein kinase-like (PK-like)"/>
    <property type="match status" value="1"/>
</dbReference>
<proteinExistence type="predicted"/>
<dbReference type="EC" id="2.7.11.1" evidence="1"/>
<name>A0AAD4S8F3_9MAGN</name>
<dbReference type="InterPro" id="IPR000719">
    <property type="entry name" value="Prot_kinase_dom"/>
</dbReference>
<keyword evidence="5" id="KW-0418">Kinase</keyword>
<dbReference type="AlphaFoldDB" id="A0AAD4S8F3"/>
<keyword evidence="2" id="KW-0723">Serine/threonine-protein kinase</keyword>
<dbReference type="EMBL" id="JAJJMB010012638">
    <property type="protein sequence ID" value="KAI3874923.1"/>
    <property type="molecule type" value="Genomic_DNA"/>
</dbReference>
<protein>
    <recommendedName>
        <fullName evidence="1">non-specific serine/threonine protein kinase</fullName>
        <ecNumber evidence="1">2.7.11.1</ecNumber>
    </recommendedName>
</protein>
<organism evidence="10 11">
    <name type="scientific">Papaver atlanticum</name>
    <dbReference type="NCBI Taxonomy" id="357466"/>
    <lineage>
        <taxon>Eukaryota</taxon>
        <taxon>Viridiplantae</taxon>
        <taxon>Streptophyta</taxon>
        <taxon>Embryophyta</taxon>
        <taxon>Tracheophyta</taxon>
        <taxon>Spermatophyta</taxon>
        <taxon>Magnoliopsida</taxon>
        <taxon>Ranunculales</taxon>
        <taxon>Papaveraceae</taxon>
        <taxon>Papaveroideae</taxon>
        <taxon>Papaver</taxon>
    </lineage>
</organism>
<evidence type="ECO:0000256" key="2">
    <source>
        <dbReference type="ARBA" id="ARBA00022527"/>
    </source>
</evidence>
<evidence type="ECO:0000313" key="10">
    <source>
        <dbReference type="EMBL" id="KAI3874923.1"/>
    </source>
</evidence>